<comment type="caution">
    <text evidence="2">The sequence shown here is derived from an EMBL/GenBank/DDBJ whole genome shotgun (WGS) entry which is preliminary data.</text>
</comment>
<evidence type="ECO:0000313" key="2">
    <source>
        <dbReference type="EMBL" id="CAD6262291.1"/>
    </source>
</evidence>
<keyword evidence="3" id="KW-1185">Reference proteome</keyword>
<protein>
    <submittedName>
        <fullName evidence="2">Uncharacterized protein</fullName>
    </submittedName>
</protein>
<accession>A0A811R0P3</accession>
<evidence type="ECO:0000313" key="3">
    <source>
        <dbReference type="Proteomes" id="UP000604825"/>
    </source>
</evidence>
<dbReference type="Proteomes" id="UP000604825">
    <property type="component" value="Unassembled WGS sequence"/>
</dbReference>
<reference evidence="2" key="1">
    <citation type="submission" date="2020-10" db="EMBL/GenBank/DDBJ databases">
        <authorList>
            <person name="Han B."/>
            <person name="Lu T."/>
            <person name="Zhao Q."/>
            <person name="Huang X."/>
            <person name="Zhao Y."/>
        </authorList>
    </citation>
    <scope>NUCLEOTIDE SEQUENCE</scope>
</reference>
<keyword evidence="1" id="KW-0732">Signal</keyword>
<organism evidence="2 3">
    <name type="scientific">Miscanthus lutarioriparius</name>
    <dbReference type="NCBI Taxonomy" id="422564"/>
    <lineage>
        <taxon>Eukaryota</taxon>
        <taxon>Viridiplantae</taxon>
        <taxon>Streptophyta</taxon>
        <taxon>Embryophyta</taxon>
        <taxon>Tracheophyta</taxon>
        <taxon>Spermatophyta</taxon>
        <taxon>Magnoliopsida</taxon>
        <taxon>Liliopsida</taxon>
        <taxon>Poales</taxon>
        <taxon>Poaceae</taxon>
        <taxon>PACMAD clade</taxon>
        <taxon>Panicoideae</taxon>
        <taxon>Andropogonodae</taxon>
        <taxon>Andropogoneae</taxon>
        <taxon>Saccharinae</taxon>
        <taxon>Miscanthus</taxon>
    </lineage>
</organism>
<proteinExistence type="predicted"/>
<gene>
    <name evidence="2" type="ORF">NCGR_LOCUS45655</name>
</gene>
<sequence length="79" mass="8089">MASVNLSLTVVVALFSGFLILGATVGEDECGYLCVEGAYVTCANYPGQQFPGCNCVCAPSDGQGCVVHGPDVPDEPCTK</sequence>
<evidence type="ECO:0000256" key="1">
    <source>
        <dbReference type="SAM" id="SignalP"/>
    </source>
</evidence>
<feature type="chain" id="PRO_5032744634" evidence="1">
    <location>
        <begin position="27"/>
        <end position="79"/>
    </location>
</feature>
<name>A0A811R0P3_9POAL</name>
<feature type="signal peptide" evidence="1">
    <location>
        <begin position="1"/>
        <end position="26"/>
    </location>
</feature>
<dbReference type="OrthoDB" id="644001at2759"/>
<dbReference type="AlphaFoldDB" id="A0A811R0P3"/>
<dbReference type="EMBL" id="CAJGYO010000012">
    <property type="protein sequence ID" value="CAD6262291.1"/>
    <property type="molecule type" value="Genomic_DNA"/>
</dbReference>